<keyword evidence="10" id="KW-0805">Transcription regulation</keyword>
<feature type="coiled-coil region" evidence="20">
    <location>
        <begin position="1065"/>
        <end position="1092"/>
    </location>
</feature>
<evidence type="ECO:0000256" key="12">
    <source>
        <dbReference type="ARBA" id="ARBA00023163"/>
    </source>
</evidence>
<keyword evidence="8 24" id="KW-0418">Kinase</keyword>
<feature type="compositionally biased region" description="Acidic residues" evidence="21">
    <location>
        <begin position="557"/>
        <end position="573"/>
    </location>
</feature>
<dbReference type="FunFam" id="3.30.710.10:FF:000082">
    <property type="entry name" value="zinc finger and BTB domain-containing protein 24 isoform X1"/>
    <property type="match status" value="1"/>
</dbReference>
<dbReference type="PROSITE" id="PS50157">
    <property type="entry name" value="ZINC_FINGER_C2H2_2"/>
    <property type="match status" value="8"/>
</dbReference>
<keyword evidence="13" id="KW-0539">Nucleus</keyword>
<keyword evidence="6" id="KW-0547">Nucleotide-binding</keyword>
<dbReference type="InterPro" id="IPR000850">
    <property type="entry name" value="Adenylat/UMP-CMP_kin"/>
</dbReference>
<evidence type="ECO:0000256" key="6">
    <source>
        <dbReference type="ARBA" id="ARBA00022741"/>
    </source>
</evidence>
<dbReference type="GO" id="GO:0008270">
    <property type="term" value="F:zinc ion binding"/>
    <property type="evidence" value="ECO:0007669"/>
    <property type="project" value="UniProtKB-KW"/>
</dbReference>
<evidence type="ECO:0000256" key="1">
    <source>
        <dbReference type="ARBA" id="ARBA00004123"/>
    </source>
</evidence>
<keyword evidence="7 19" id="KW-0863">Zinc-finger</keyword>
<keyword evidence="25" id="KW-1185">Reference proteome</keyword>
<feature type="coiled-coil region" evidence="20">
    <location>
        <begin position="218"/>
        <end position="252"/>
    </location>
</feature>
<comment type="subcellular location">
    <subcellularLocation>
        <location evidence="1">Nucleus</location>
    </subcellularLocation>
</comment>
<evidence type="ECO:0000313" key="24">
    <source>
        <dbReference type="EMBL" id="MBZ3879324.1"/>
    </source>
</evidence>
<dbReference type="PANTHER" id="PTHR46105:SF5">
    <property type="entry name" value="ZINC FINGER AND BTB DOMAIN-CONTAINING PROTEIN 44 ISOFORM X1"/>
    <property type="match status" value="1"/>
</dbReference>
<evidence type="ECO:0000256" key="2">
    <source>
        <dbReference type="ARBA" id="ARBA00006991"/>
    </source>
</evidence>
<keyword evidence="20" id="KW-0175">Coiled coil</keyword>
<dbReference type="Proteomes" id="UP001166674">
    <property type="component" value="Unassembled WGS sequence"/>
</dbReference>
<dbReference type="Gene3D" id="3.30.710.10">
    <property type="entry name" value="Potassium Channel Kv1.1, Chain A"/>
    <property type="match status" value="1"/>
</dbReference>
<feature type="domain" description="C2H2-type" evidence="23">
    <location>
        <begin position="2182"/>
        <end position="2209"/>
    </location>
</feature>
<feature type="domain" description="C2H2-type" evidence="23">
    <location>
        <begin position="2098"/>
        <end position="2125"/>
    </location>
</feature>
<dbReference type="CDD" id="cd01428">
    <property type="entry name" value="ADK"/>
    <property type="match status" value="1"/>
</dbReference>
<dbReference type="GO" id="GO:0005524">
    <property type="term" value="F:ATP binding"/>
    <property type="evidence" value="ECO:0007669"/>
    <property type="project" value="InterPro"/>
</dbReference>
<comment type="similarity">
    <text evidence="2">Belongs to the krueppel C2H2-type zinc-finger protein family.</text>
</comment>
<dbReference type="SMART" id="SM00225">
    <property type="entry name" value="BTB"/>
    <property type="match status" value="1"/>
</dbReference>
<proteinExistence type="inferred from homology"/>
<dbReference type="FunFam" id="3.30.160.60:FF:001125">
    <property type="entry name" value="Zinc finger and BTB domain-containing protein 24"/>
    <property type="match status" value="1"/>
</dbReference>
<protein>
    <recommendedName>
        <fullName evidence="16">Zinc finger and BTB domain-containing protein 24</fullName>
    </recommendedName>
    <alternativeName>
        <fullName evidence="18">Bone morphogenetic protein-induced factor 1</fullName>
    </alternativeName>
    <alternativeName>
        <fullName evidence="17">Zinc finger protein 450</fullName>
    </alternativeName>
</protein>
<evidence type="ECO:0000256" key="18">
    <source>
        <dbReference type="ARBA" id="ARBA00080030"/>
    </source>
</evidence>
<dbReference type="Pfam" id="PF00406">
    <property type="entry name" value="ADK"/>
    <property type="match status" value="2"/>
</dbReference>
<feature type="region of interest" description="Disordered" evidence="21">
    <location>
        <begin position="1842"/>
        <end position="1873"/>
    </location>
</feature>
<evidence type="ECO:0000256" key="16">
    <source>
        <dbReference type="ARBA" id="ARBA00071013"/>
    </source>
</evidence>
<evidence type="ECO:0000256" key="10">
    <source>
        <dbReference type="ARBA" id="ARBA00023015"/>
    </source>
</evidence>
<dbReference type="InterPro" id="IPR000210">
    <property type="entry name" value="BTB/POZ_dom"/>
</dbReference>
<feature type="domain" description="C2H2-type" evidence="23">
    <location>
        <begin position="2042"/>
        <end position="2069"/>
    </location>
</feature>
<feature type="compositionally biased region" description="Acidic residues" evidence="21">
    <location>
        <begin position="715"/>
        <end position="741"/>
    </location>
</feature>
<dbReference type="PROSITE" id="PS50097">
    <property type="entry name" value="BTB"/>
    <property type="match status" value="1"/>
</dbReference>
<dbReference type="InterPro" id="IPR027417">
    <property type="entry name" value="P-loop_NTPase"/>
</dbReference>
<feature type="compositionally biased region" description="Polar residues" evidence="21">
    <location>
        <begin position="321"/>
        <end position="336"/>
    </location>
</feature>
<feature type="compositionally biased region" description="Acidic residues" evidence="21">
    <location>
        <begin position="132"/>
        <end position="142"/>
    </location>
</feature>
<dbReference type="GO" id="GO:0006139">
    <property type="term" value="P:nucleobase-containing compound metabolic process"/>
    <property type="evidence" value="ECO:0007669"/>
    <property type="project" value="InterPro"/>
</dbReference>
<comment type="caution">
    <text evidence="24">The sequence shown here is derived from an EMBL/GenBank/DDBJ whole genome shotgun (WGS) entry which is preliminary data.</text>
</comment>
<feature type="compositionally biased region" description="Pro residues" evidence="21">
    <location>
        <begin position="2371"/>
        <end position="2384"/>
    </location>
</feature>
<dbReference type="GO" id="GO:0000978">
    <property type="term" value="F:RNA polymerase II cis-regulatory region sequence-specific DNA binding"/>
    <property type="evidence" value="ECO:0007669"/>
    <property type="project" value="TreeGrafter"/>
</dbReference>
<evidence type="ECO:0000259" key="23">
    <source>
        <dbReference type="PROSITE" id="PS50157"/>
    </source>
</evidence>
<feature type="coiled-coil region" evidence="20">
    <location>
        <begin position="1567"/>
        <end position="1598"/>
    </location>
</feature>
<evidence type="ECO:0000256" key="9">
    <source>
        <dbReference type="ARBA" id="ARBA00022833"/>
    </source>
</evidence>
<organism evidence="24 25">
    <name type="scientific">Sciurus carolinensis</name>
    <name type="common">Eastern gray squirrel</name>
    <dbReference type="NCBI Taxonomy" id="30640"/>
    <lineage>
        <taxon>Eukaryota</taxon>
        <taxon>Metazoa</taxon>
        <taxon>Chordata</taxon>
        <taxon>Craniata</taxon>
        <taxon>Vertebrata</taxon>
        <taxon>Euteleostomi</taxon>
        <taxon>Mammalia</taxon>
        <taxon>Eutheria</taxon>
        <taxon>Euarchontoglires</taxon>
        <taxon>Glires</taxon>
        <taxon>Rodentia</taxon>
        <taxon>Sciuromorpha</taxon>
        <taxon>Sciuridae</taxon>
        <taxon>Sciurinae</taxon>
        <taxon>Sciurini</taxon>
        <taxon>Sciurus</taxon>
    </lineage>
</organism>
<feature type="domain" description="BTB" evidence="22">
    <location>
        <begin position="1728"/>
        <end position="1794"/>
    </location>
</feature>
<dbReference type="FunFam" id="3.30.160.60:FF:000759">
    <property type="entry name" value="zinc finger protein 16"/>
    <property type="match status" value="1"/>
</dbReference>
<sequence>MIAAETELGAMLQSMLLSGNSIPDELVTKLMLEKLNSLEVSHFGYIVTELPSLSEDAMTTLQQVELIKNLKLKPDVIINIKCPDYDLCQRISGQRQHCSTGYVYTRDQWDPEVIGSRRRKKKDTHKYGKTEEEGEEEEEQEEEEAFIAEMQMVAEILQHLVQRPEDCLENVENIIKLYKETILHCLEEVMAEHNPRYLIELDGNKPPEELFTTVVERLKFLNLRRAAVLTKLQSAEEEINDILENVVDYTTLVQPRFDAAREALIENTIAEATEAAIKVVKENLLIELQTKRQAEIKLREIEKELEKKENGVLPEDAALPSSVNEEGYTQESQTNVLLEDTEEAKRKSENVLDNLPSNIDKDDEKEITETSTSQGYSQDFTYSQNLDLDEEYSIEEVTANHPAVISMLEESLKTTKDMNFEHPYEKHAEILEEILKEVMEENKNRFSGAPKNGGWILDNCPVIKDLWMALIDKGILPDMVILLSDTENNGKCLFNRIYLKHKSEIDSKILERLLDELQKKKQEEAAERKAKEEELRVEEEKQRLLDAINKKAKEAEEIYNDPDEELEGEDYDVREEPEVPEDKRESLLPEEPEMPDTERKLVSESSEDTTTETEITKESREIMDSEELSETVVLPEFPEDAYPDVPEMEPFIEQINSFSAFWKLLEPAINETAIHILNLEVSGKTPEELLQKVVDTMEKPFQHNAWELTVEDYDEETEDYQAEAEVDEELEEEEEEEEESEERIKEKRRHLGDTKHFCPVVLKENFILQPCNIEEAAKYREKIYYFSSPEAKEKFLEHPEDYVAHEEPLKAPPPRICLLGPHGSGKTVCGRQLAEKFGIFHIQFDEVLQEKLLLKTERKFGPEYEEDSEEEQVTKQELEELAVQANVKIEDENAKKQPPEVQLTEEEEAIKTSLVESEPLPPEILEVILSEWWFKEPIRSTGFILDGFPRYPEEALFLGERGFFPDAAVFIQVDDQDIFDRLLPSKVEKWKQKQKKKLERKKLIKDMKTKIRDDMIAKRRAELIAEKEKRKRAEGGVKEDEEVSEEEPEDEEDEIENILEEEFPKDEEEMSEEDEEQEMDAVERLRSELGEKFETDMNNLQMIQDEFEKFLVPMIHVNGARKIHIVQYILNTKLKPLVENRESIFEKCYPISTQLAQKMLTFTYKYISSFGYWDPVKLYEGEIFKPVENSENPTYPVIHRQYIYFLSSKETKDKFMKNPIKYIRQPKPKLTVPVRIIIVGPPKSGKTTVAKKLAGDYGLKRLSAGDALRTILNNHAETELGLMLNWHLHKGMVAPDELTVQALDLALMDSVCNTSGLPYPLHNSAQIIAVKNAKYRKNIGAIRQYYQEQHQNWYVIDGFHSKWWVWNEVTKSIKMVNKHMQTYLERIKEGKAAHIDKLCITPQELISRLGEFGQFCPVCLAESNELFDCSVTNSLEFAAEFRGHYYKMSSQENLNKFLENPELYVPPLAPHPLPPANMIPKRLTPSELKSQFPKSAELQGYCPVTYQDGKQRQVLALIEGTASSLIKAMNAAGCLKPKFPFLSVRRSALLYIAFHLKASKKIKYLRIDLTKEVKDLYNENYKTLKKELEEDLRGWKDLPCSWIGRINIVKMVILPKMLYRFNAIPIKIPMMYLTEIEQAIMKFIWKNKKPRIGKAILSRKNQTGGIAMPDLQLYYKAIVTKTAWYWHQNRKMAETSPEPSQQLVVHSDTHSDTVLASFEDQRKKGFLCDITLIVENVHFRAHKALLAASSEYFSMMFAEEGEIGQSIYMLEGMVADTFGILLEFIYTGYLHASEKSTEQILATAQFLKVYDLIKAYTDFQNNHSSPKPTTLNRAGAPVVVISNKKNDPPKRKRGRPRKVNSLQEGKSEQAAEEEIQLRVNNSVQNRQHFVVKEGDNGVLHEQTAVKEKEGSDPACEPGRVEEIPTEKDENCDPKIQDGQDNQSRCSKRRIRRSVKLKDYKLVGDEDDQASAKRMYGRRKRPSGPEARCKDCGKVFKYNHFLAIHQRSHTGERPFKCNECGKGFAQKHSLQVHTRMHTGERPYTCTVCNKALTTKHSLLEHMSLHSGQKSFTCDQCGKYFSQKRQLKSHYRVHTGHSLPECTHCHRKFMDVSQLKKHLRTHTGEKPFTCEICGKSFTAKSSLQTHIRIHRGEKPYSCGICGKSFSDSSAKRRHCILHTGKKPFSCPECNLQFARLDNLKAHLKIHSKEKHASDASSVSGSSSNTEEVRNILQLQPYQLSTSGEQEIQLLVTDSVHNINFMPGPSQGISIMTAESSQNITADQAANLTLLTQQPEQLQNLILSAQQEQTEHIQSLNMIESPMEPSQTEPVHVITLSKETLEHLHAHQEQTEELHLAASTSDPAQHLHLTQEPASPPPTHHVPPPTPLVQEQS</sequence>
<dbReference type="EMBL" id="JAATJV010356500">
    <property type="protein sequence ID" value="MBZ3879324.1"/>
    <property type="molecule type" value="Genomic_DNA"/>
</dbReference>
<keyword evidence="5" id="KW-0677">Repeat</keyword>
<keyword evidence="12" id="KW-0804">Transcription</keyword>
<comment type="subunit">
    <text evidence="15">Interacts with MN1.</text>
</comment>
<evidence type="ECO:0000256" key="14">
    <source>
        <dbReference type="ARBA" id="ARBA00056876"/>
    </source>
</evidence>
<dbReference type="FunFam" id="3.30.160.60:FF:000624">
    <property type="entry name" value="zinc finger protein 697"/>
    <property type="match status" value="1"/>
</dbReference>
<evidence type="ECO:0000256" key="3">
    <source>
        <dbReference type="ARBA" id="ARBA00022679"/>
    </source>
</evidence>
<dbReference type="GO" id="GO:0019205">
    <property type="term" value="F:nucleobase-containing compound kinase activity"/>
    <property type="evidence" value="ECO:0007669"/>
    <property type="project" value="InterPro"/>
</dbReference>
<evidence type="ECO:0000256" key="13">
    <source>
        <dbReference type="ARBA" id="ARBA00023242"/>
    </source>
</evidence>
<dbReference type="InterPro" id="IPR013087">
    <property type="entry name" value="Znf_C2H2_type"/>
</dbReference>
<dbReference type="Pfam" id="PF00096">
    <property type="entry name" value="zf-C2H2"/>
    <property type="match status" value="6"/>
</dbReference>
<evidence type="ECO:0000256" key="5">
    <source>
        <dbReference type="ARBA" id="ARBA00022737"/>
    </source>
</evidence>
<feature type="region of interest" description="Disordered" evidence="21">
    <location>
        <begin position="120"/>
        <end position="142"/>
    </location>
</feature>
<accession>A0AA41MWU7</accession>
<reference evidence="24" key="1">
    <citation type="submission" date="2020-03" db="EMBL/GenBank/DDBJ databases">
        <title>Studies in the Genomics of Life Span.</title>
        <authorList>
            <person name="Glass D."/>
        </authorList>
    </citation>
    <scope>NUCLEOTIDE SEQUENCE</scope>
    <source>
        <strain evidence="24">SUZIE</strain>
        <tissue evidence="24">Muscle</tissue>
    </source>
</reference>
<feature type="region of interest" description="Disordered" evidence="21">
    <location>
        <begin position="312"/>
        <end position="380"/>
    </location>
</feature>
<dbReference type="FunFam" id="3.30.160.60:FF:001480">
    <property type="entry name" value="Si:cabz01071911.3"/>
    <property type="match status" value="1"/>
</dbReference>
<evidence type="ECO:0000256" key="4">
    <source>
        <dbReference type="ARBA" id="ARBA00022723"/>
    </source>
</evidence>
<dbReference type="SUPFAM" id="SSF52540">
    <property type="entry name" value="P-loop containing nucleoside triphosphate hydrolases"/>
    <property type="match status" value="3"/>
</dbReference>
<feature type="region of interest" description="Disordered" evidence="21">
    <location>
        <begin position="1030"/>
        <end position="1055"/>
    </location>
</feature>
<dbReference type="SUPFAM" id="SSF57667">
    <property type="entry name" value="beta-beta-alpha zinc fingers"/>
    <property type="match status" value="4"/>
</dbReference>
<dbReference type="PANTHER" id="PTHR46105">
    <property type="entry name" value="AGAP004733-PA"/>
    <property type="match status" value="1"/>
</dbReference>
<feature type="region of interest" description="Disordered" evidence="21">
    <location>
        <begin position="715"/>
        <end position="747"/>
    </location>
</feature>
<comment type="function">
    <text evidence="14">May be involved in BMP2-induced transcription.</text>
</comment>
<dbReference type="SUPFAM" id="SSF54695">
    <property type="entry name" value="POZ domain"/>
    <property type="match status" value="1"/>
</dbReference>
<evidence type="ECO:0000256" key="20">
    <source>
        <dbReference type="SAM" id="Coils"/>
    </source>
</evidence>
<dbReference type="FunFam" id="3.30.160.60:FF:000692">
    <property type="entry name" value="Zinc finger and BTB domain containing 24"/>
    <property type="match status" value="1"/>
</dbReference>
<feature type="coiled-coil region" evidence="20">
    <location>
        <begin position="284"/>
        <end position="311"/>
    </location>
</feature>
<feature type="compositionally biased region" description="Basic and acidic residues" evidence="21">
    <location>
        <begin position="359"/>
        <end position="368"/>
    </location>
</feature>
<dbReference type="GO" id="GO:0005634">
    <property type="term" value="C:nucleus"/>
    <property type="evidence" value="ECO:0007669"/>
    <property type="project" value="UniProtKB-SubCell"/>
</dbReference>
<feature type="domain" description="C2H2-type" evidence="23">
    <location>
        <begin position="1986"/>
        <end position="2013"/>
    </location>
</feature>
<feature type="domain" description="C2H2-type" evidence="23">
    <location>
        <begin position="2154"/>
        <end position="2181"/>
    </location>
</feature>
<feature type="region of interest" description="Disordered" evidence="21">
    <location>
        <begin position="554"/>
        <end position="618"/>
    </location>
</feature>
<evidence type="ECO:0000256" key="8">
    <source>
        <dbReference type="ARBA" id="ARBA00022777"/>
    </source>
</evidence>
<dbReference type="InterPro" id="IPR036236">
    <property type="entry name" value="Znf_C2H2_sf"/>
</dbReference>
<evidence type="ECO:0000256" key="15">
    <source>
        <dbReference type="ARBA" id="ARBA00065867"/>
    </source>
</evidence>
<dbReference type="InterPro" id="IPR050457">
    <property type="entry name" value="ZnFinger_BTB_dom_contain"/>
</dbReference>
<evidence type="ECO:0000313" key="25">
    <source>
        <dbReference type="Proteomes" id="UP001166674"/>
    </source>
</evidence>
<name>A0AA41MWU7_SCICA</name>
<feature type="compositionally biased region" description="Acidic residues" evidence="21">
    <location>
        <begin position="1039"/>
        <end position="1055"/>
    </location>
</feature>
<evidence type="ECO:0000256" key="11">
    <source>
        <dbReference type="ARBA" id="ARBA00023125"/>
    </source>
</evidence>
<evidence type="ECO:0000256" key="7">
    <source>
        <dbReference type="ARBA" id="ARBA00022771"/>
    </source>
</evidence>
<dbReference type="CDD" id="cd18212">
    <property type="entry name" value="BTB_POZ_ZBTB24_ZNF450"/>
    <property type="match status" value="1"/>
</dbReference>
<feature type="domain" description="C2H2-type" evidence="23">
    <location>
        <begin position="2014"/>
        <end position="2041"/>
    </location>
</feature>
<keyword evidence="11" id="KW-0238">DNA-binding</keyword>
<gene>
    <name evidence="24" type="ORF">SUZIE_152370</name>
</gene>
<evidence type="ECO:0000256" key="17">
    <source>
        <dbReference type="ARBA" id="ARBA00078709"/>
    </source>
</evidence>
<keyword evidence="9" id="KW-0862">Zinc</keyword>
<dbReference type="FunFam" id="3.30.160.60:FF:000472">
    <property type="entry name" value="myoneurin isoform X1"/>
    <property type="match status" value="1"/>
</dbReference>
<evidence type="ECO:0000256" key="21">
    <source>
        <dbReference type="SAM" id="MobiDB-lite"/>
    </source>
</evidence>
<dbReference type="Gene3D" id="3.40.50.300">
    <property type="entry name" value="P-loop containing nucleotide triphosphate hydrolases"/>
    <property type="match status" value="3"/>
</dbReference>
<keyword evidence="3" id="KW-0808">Transferase</keyword>
<dbReference type="GO" id="GO:0000981">
    <property type="term" value="F:DNA-binding transcription factor activity, RNA polymerase II-specific"/>
    <property type="evidence" value="ECO:0007669"/>
    <property type="project" value="TreeGrafter"/>
</dbReference>
<dbReference type="SMART" id="SM00355">
    <property type="entry name" value="ZnF_C2H2"/>
    <property type="match status" value="8"/>
</dbReference>
<feature type="region of interest" description="Disordered" evidence="21">
    <location>
        <begin position="1923"/>
        <end position="1946"/>
    </location>
</feature>
<feature type="region of interest" description="Disordered" evidence="21">
    <location>
        <begin position="2346"/>
        <end position="2390"/>
    </location>
</feature>
<feature type="domain" description="C2H2-type" evidence="23">
    <location>
        <begin position="2070"/>
        <end position="2097"/>
    </location>
</feature>
<evidence type="ECO:0000259" key="22">
    <source>
        <dbReference type="PROSITE" id="PS50097"/>
    </source>
</evidence>
<feature type="compositionally biased region" description="Basic and acidic residues" evidence="21">
    <location>
        <begin position="1923"/>
        <end position="1937"/>
    </location>
</feature>
<feature type="compositionally biased region" description="Polar residues" evidence="21">
    <location>
        <begin position="369"/>
        <end position="380"/>
    </location>
</feature>
<dbReference type="InterPro" id="IPR011333">
    <property type="entry name" value="SKP1/BTB/POZ_sf"/>
</dbReference>
<dbReference type="FunFam" id="3.30.160.60:FF:001506">
    <property type="entry name" value="Zinc finger protein"/>
    <property type="match status" value="1"/>
</dbReference>
<feature type="domain" description="C2H2-type" evidence="23">
    <location>
        <begin position="2126"/>
        <end position="2153"/>
    </location>
</feature>
<evidence type="ECO:0000256" key="19">
    <source>
        <dbReference type="PROSITE-ProRule" id="PRU00042"/>
    </source>
</evidence>
<keyword evidence="4" id="KW-0479">Metal-binding</keyword>
<dbReference type="Pfam" id="PF00651">
    <property type="entry name" value="BTB"/>
    <property type="match status" value="1"/>
</dbReference>
<dbReference type="Gene3D" id="3.30.160.60">
    <property type="entry name" value="Classic Zinc Finger"/>
    <property type="match status" value="8"/>
</dbReference>
<dbReference type="PROSITE" id="PS00028">
    <property type="entry name" value="ZINC_FINGER_C2H2_1"/>
    <property type="match status" value="8"/>
</dbReference>
<dbReference type="FunFam" id="3.30.160.60:FF:000267">
    <property type="entry name" value="Zinc finger and BTB domain-containing 49"/>
    <property type="match status" value="1"/>
</dbReference>
<feature type="compositionally biased region" description="Basic and acidic residues" evidence="21">
    <location>
        <begin position="574"/>
        <end position="587"/>
    </location>
</feature>